<dbReference type="SUPFAM" id="SSF53098">
    <property type="entry name" value="Ribonuclease H-like"/>
    <property type="match status" value="1"/>
</dbReference>
<dbReference type="PANTHER" id="PTHR46889:SF4">
    <property type="entry name" value="TRANSPOSASE INSO FOR INSERTION SEQUENCE ELEMENT IS911B-RELATED"/>
    <property type="match status" value="1"/>
</dbReference>
<dbReference type="EMBL" id="CP018177">
    <property type="protein sequence ID" value="AUJ30932.1"/>
    <property type="molecule type" value="Genomic_DNA"/>
</dbReference>
<accession>A0A3S6QS43</accession>
<protein>
    <submittedName>
        <fullName evidence="3">Transposase</fullName>
    </submittedName>
</protein>
<feature type="domain" description="Integrase catalytic" evidence="2">
    <location>
        <begin position="124"/>
        <end position="288"/>
    </location>
</feature>
<proteinExistence type="predicted"/>
<dbReference type="InterPro" id="IPR025948">
    <property type="entry name" value="HTH-like_dom"/>
</dbReference>
<evidence type="ECO:0000313" key="3">
    <source>
        <dbReference type="EMBL" id="AUJ30932.1"/>
    </source>
</evidence>
<dbReference type="GO" id="GO:0003676">
    <property type="term" value="F:nucleic acid binding"/>
    <property type="evidence" value="ECO:0007669"/>
    <property type="project" value="InterPro"/>
</dbReference>
<gene>
    <name evidence="3" type="ORF">BSQ49_11760</name>
</gene>
<dbReference type="NCBIfam" id="NF033516">
    <property type="entry name" value="transpos_IS3"/>
    <property type="match status" value="1"/>
</dbReference>
<comment type="function">
    <text evidence="1">Involved in the transposition of the insertion sequence.</text>
</comment>
<dbReference type="Gene3D" id="3.30.420.10">
    <property type="entry name" value="Ribonuclease H-like superfamily/Ribonuclease H"/>
    <property type="match status" value="1"/>
</dbReference>
<name>A0A3S6QS43_9LACO</name>
<dbReference type="Pfam" id="PF00665">
    <property type="entry name" value="rve"/>
    <property type="match status" value="1"/>
</dbReference>
<keyword evidence="3" id="KW-0614">Plasmid</keyword>
<sequence>MKDWQSAIKVTASAHSVKEVCQTLHLCRSTYYQYQHQTKPEQFKRRQVLYQQIRRIYFDHRRVYGAPKVHEELLREGYHASLKLVQKLMRHLGLRSIVVKKWRYEHNNYIDQMTYPNLLKQDFKAVKPNQKWAADITYIPTKTDGWCYLATIMDLYSRKIIAHKLSRHMTTELVVNVLNQACETRTVKAGLILHTDLGSQYRSTALETALKQHAIRHSYSKRGYPYDNSVVESFHASFKKEEVYQRTYKDYHEANLAQFSYIEGFYNSRRIISADGYLTPDEKEQLVS</sequence>
<dbReference type="InterPro" id="IPR050900">
    <property type="entry name" value="Transposase_IS3/IS150/IS904"/>
</dbReference>
<evidence type="ECO:0000256" key="1">
    <source>
        <dbReference type="ARBA" id="ARBA00002286"/>
    </source>
</evidence>
<organism evidence="3 4">
    <name type="scientific">Liquorilactobacillus hordei</name>
    <dbReference type="NCBI Taxonomy" id="468911"/>
    <lineage>
        <taxon>Bacteria</taxon>
        <taxon>Bacillati</taxon>
        <taxon>Bacillota</taxon>
        <taxon>Bacilli</taxon>
        <taxon>Lactobacillales</taxon>
        <taxon>Lactobacillaceae</taxon>
        <taxon>Liquorilactobacillus</taxon>
    </lineage>
</organism>
<dbReference type="KEGG" id="lhw:BSQ49_11760"/>
<dbReference type="PANTHER" id="PTHR46889">
    <property type="entry name" value="TRANSPOSASE INSF FOR INSERTION SEQUENCE IS3B-RELATED"/>
    <property type="match status" value="1"/>
</dbReference>
<dbReference type="Pfam" id="PF13333">
    <property type="entry name" value="rve_2"/>
    <property type="match status" value="1"/>
</dbReference>
<dbReference type="InterPro" id="IPR012337">
    <property type="entry name" value="RNaseH-like_sf"/>
</dbReference>
<dbReference type="GO" id="GO:0015074">
    <property type="term" value="P:DNA integration"/>
    <property type="evidence" value="ECO:0007669"/>
    <property type="project" value="InterPro"/>
</dbReference>
<evidence type="ECO:0000259" key="2">
    <source>
        <dbReference type="PROSITE" id="PS50994"/>
    </source>
</evidence>
<geneLocation type="plasmid" evidence="4">
    <name>pl11822-1</name>
</geneLocation>
<dbReference type="AlphaFoldDB" id="A0A3S6QS43"/>
<reference evidence="3 4" key="1">
    <citation type="submission" date="2016-11" db="EMBL/GenBank/DDBJ databases">
        <title>Interaction between Lactobacillus species and yeast in water kefir.</title>
        <authorList>
            <person name="Behr J."/>
            <person name="Xu D."/>
            <person name="Vogel R.F."/>
        </authorList>
    </citation>
    <scope>NUCLEOTIDE SEQUENCE [LARGE SCALE GENOMIC DNA]</scope>
    <source>
        <strain evidence="3 4">TMW 1.1822</strain>
        <plasmid evidence="4">pl11822-1</plasmid>
    </source>
</reference>
<dbReference type="InterPro" id="IPR048020">
    <property type="entry name" value="Transpos_IS3"/>
</dbReference>
<dbReference type="InterPro" id="IPR036397">
    <property type="entry name" value="RNaseH_sf"/>
</dbReference>
<dbReference type="PROSITE" id="PS50994">
    <property type="entry name" value="INTEGRASE"/>
    <property type="match status" value="1"/>
</dbReference>
<evidence type="ECO:0000313" key="4">
    <source>
        <dbReference type="Proteomes" id="UP000314960"/>
    </source>
</evidence>
<dbReference type="InterPro" id="IPR001584">
    <property type="entry name" value="Integrase_cat-core"/>
</dbReference>
<dbReference type="Pfam" id="PF13276">
    <property type="entry name" value="HTH_21"/>
    <property type="match status" value="1"/>
</dbReference>
<dbReference type="Proteomes" id="UP000314960">
    <property type="component" value="Plasmid pL11822-1"/>
</dbReference>